<keyword evidence="6" id="KW-0862">Zinc</keyword>
<feature type="binding site" evidence="6">
    <location>
        <position position="261"/>
    </location>
    <ligand>
        <name>Zn(2+)</name>
        <dbReference type="ChEBI" id="CHEBI:29105"/>
        <label>2</label>
    </ligand>
</feature>
<feature type="binding site" evidence="6">
    <location>
        <begin position="92"/>
        <end position="94"/>
    </location>
    <ligand>
        <name>substrate</name>
    </ligand>
</feature>
<dbReference type="HAMAP" id="MF_00220_B">
    <property type="entry name" value="PyrC_classI_B"/>
    <property type="match status" value="1"/>
</dbReference>
<feature type="binding site" evidence="6">
    <location>
        <position position="307"/>
    </location>
    <ligand>
        <name>substrate</name>
    </ligand>
</feature>
<dbReference type="GO" id="GO:0006145">
    <property type="term" value="P:purine nucleobase catabolic process"/>
    <property type="evidence" value="ECO:0007669"/>
    <property type="project" value="TreeGrafter"/>
</dbReference>
<dbReference type="Proteomes" id="UP000824007">
    <property type="component" value="Unassembled WGS sequence"/>
</dbReference>
<feature type="region of interest" description="Disordered" evidence="7">
    <location>
        <begin position="42"/>
        <end position="64"/>
    </location>
</feature>
<comment type="catalytic activity">
    <reaction evidence="6">
        <text>(S)-dihydroorotate + H2O = N-carbamoyl-L-aspartate + H(+)</text>
        <dbReference type="Rhea" id="RHEA:24296"/>
        <dbReference type="ChEBI" id="CHEBI:15377"/>
        <dbReference type="ChEBI" id="CHEBI:15378"/>
        <dbReference type="ChEBI" id="CHEBI:30864"/>
        <dbReference type="ChEBI" id="CHEBI:32814"/>
        <dbReference type="EC" id="3.5.2.3"/>
    </reaction>
</comment>
<dbReference type="PANTHER" id="PTHR43668:SF2">
    <property type="entry name" value="ALLANTOINASE"/>
    <property type="match status" value="1"/>
</dbReference>
<dbReference type="Gene3D" id="3.20.20.140">
    <property type="entry name" value="Metal-dependent hydrolases"/>
    <property type="match status" value="1"/>
</dbReference>
<feature type="binding site" evidence="6">
    <location>
        <position position="92"/>
    </location>
    <ligand>
        <name>Zn(2+)</name>
        <dbReference type="ChEBI" id="CHEBI:29105"/>
        <label>1</label>
    </ligand>
</feature>
<sequence>MLLIQNAHLIDPASRTDGIRDILIEGEKIIKIAEHIAPEEAAGCGPETAGAAAGADEKTKDASGKTQAAPALTVLNAEGLTAIPGLVDAHVHFRDPGFTWKEDIDSGARAAAAGGVTTVVLMANTKPCVDNADTLRYVLEKGEKTPIHVATCANVTLGMKGKELVDMKALHAAGAAGFTDDGIPLLSEETARAAMEAAAEEGVPISFHEENPAFIRNNGINAGKASAHFGIGGSDRQAEIDMVERDVRLAQETGACVVIQHISTKEAVELVRQARRKGADVHAEATPHHFTLTEEAAIRYGTLAKMNPPLREEADRQAIIEGLADGTIDMIATDHAPHSAEEKAKPVTEAPSGIIGLETSLALGISELADTGRLTLTQLIERMSLAPARLYGLDAGYLAEGGPADLVLFDPAESWTPERFYSRSQNSPFLGKTLKGKIHATICRGRVVYPFAEERAN</sequence>
<dbReference type="Gene3D" id="2.30.40.10">
    <property type="entry name" value="Urease, subunit C, domain 1"/>
    <property type="match status" value="2"/>
</dbReference>
<dbReference type="GO" id="GO:0004038">
    <property type="term" value="F:allantoinase activity"/>
    <property type="evidence" value="ECO:0007669"/>
    <property type="project" value="TreeGrafter"/>
</dbReference>
<dbReference type="Pfam" id="PF01979">
    <property type="entry name" value="Amidohydro_1"/>
    <property type="match status" value="1"/>
</dbReference>
<organism evidence="9 10">
    <name type="scientific">Candidatus Eisenbergiella pullistercoris</name>
    <dbReference type="NCBI Taxonomy" id="2838555"/>
    <lineage>
        <taxon>Bacteria</taxon>
        <taxon>Bacillati</taxon>
        <taxon>Bacillota</taxon>
        <taxon>Clostridia</taxon>
        <taxon>Lachnospirales</taxon>
        <taxon>Lachnospiraceae</taxon>
        <taxon>Eisenbergiella</taxon>
    </lineage>
</organism>
<evidence type="ECO:0000256" key="1">
    <source>
        <dbReference type="ARBA" id="ARBA00002368"/>
    </source>
</evidence>
<protein>
    <recommendedName>
        <fullName evidence="6">Dihydroorotase</fullName>
        <shortName evidence="6">DHOase</shortName>
        <ecNumber evidence="6">3.5.2.3</ecNumber>
    </recommendedName>
</protein>
<dbReference type="GO" id="GO:0044205">
    <property type="term" value="P:'de novo' UMP biosynthetic process"/>
    <property type="evidence" value="ECO:0007669"/>
    <property type="project" value="UniProtKB-UniRule"/>
</dbReference>
<gene>
    <name evidence="6" type="primary">pyrC</name>
    <name evidence="9" type="ORF">H9831_00410</name>
</gene>
<feature type="binding site" evidence="6">
    <location>
        <position position="338"/>
    </location>
    <ligand>
        <name>substrate</name>
    </ligand>
</feature>
<feature type="binding site" evidence="6">
    <location>
        <position position="181"/>
    </location>
    <ligand>
        <name>Zn(2+)</name>
        <dbReference type="ChEBI" id="CHEBI:29105"/>
        <label>2</label>
    </ligand>
</feature>
<evidence type="ECO:0000313" key="9">
    <source>
        <dbReference type="EMBL" id="HIY59137.1"/>
    </source>
</evidence>
<keyword evidence="5 6" id="KW-0665">Pyrimidine biosynthesis</keyword>
<feature type="binding site" evidence="6">
    <location>
        <position position="90"/>
    </location>
    <ligand>
        <name>Zn(2+)</name>
        <dbReference type="ChEBI" id="CHEBI:29105"/>
        <label>1</label>
    </ligand>
</feature>
<evidence type="ECO:0000313" key="10">
    <source>
        <dbReference type="Proteomes" id="UP000824007"/>
    </source>
</evidence>
<dbReference type="GO" id="GO:0005737">
    <property type="term" value="C:cytoplasm"/>
    <property type="evidence" value="ECO:0007669"/>
    <property type="project" value="TreeGrafter"/>
</dbReference>
<reference evidence="9" key="1">
    <citation type="journal article" date="2021" name="PeerJ">
        <title>Extensive microbial diversity within the chicken gut microbiome revealed by metagenomics and culture.</title>
        <authorList>
            <person name="Gilroy R."/>
            <person name="Ravi A."/>
            <person name="Getino M."/>
            <person name="Pursley I."/>
            <person name="Horton D.L."/>
            <person name="Alikhan N.F."/>
            <person name="Baker D."/>
            <person name="Gharbi K."/>
            <person name="Hall N."/>
            <person name="Watson M."/>
            <person name="Adriaenssens E.M."/>
            <person name="Foster-Nyarko E."/>
            <person name="Jarju S."/>
            <person name="Secka A."/>
            <person name="Antonio M."/>
            <person name="Oren A."/>
            <person name="Chaudhuri R.R."/>
            <person name="La Ragione R."/>
            <person name="Hildebrand F."/>
            <person name="Pallen M.J."/>
        </authorList>
    </citation>
    <scope>NUCLEOTIDE SEQUENCE</scope>
    <source>
        <strain evidence="9">ChiSxjej3B15-24422</strain>
    </source>
</reference>
<evidence type="ECO:0000256" key="5">
    <source>
        <dbReference type="ARBA" id="ARBA00022975"/>
    </source>
</evidence>
<evidence type="ECO:0000256" key="4">
    <source>
        <dbReference type="ARBA" id="ARBA00022801"/>
    </source>
</evidence>
<dbReference type="PROSITE" id="PS00483">
    <property type="entry name" value="DIHYDROOROTASE_2"/>
    <property type="match status" value="1"/>
</dbReference>
<dbReference type="GO" id="GO:0004151">
    <property type="term" value="F:dihydroorotase activity"/>
    <property type="evidence" value="ECO:0007669"/>
    <property type="project" value="UniProtKB-UniRule"/>
</dbReference>
<feature type="binding site" evidence="6">
    <location>
        <position position="334"/>
    </location>
    <ligand>
        <name>Zn(2+)</name>
        <dbReference type="ChEBI" id="CHEBI:29105"/>
        <label>1</label>
    </ligand>
</feature>
<dbReference type="InterPro" id="IPR004722">
    <property type="entry name" value="DHOase"/>
</dbReference>
<dbReference type="InterPro" id="IPR011059">
    <property type="entry name" value="Metal-dep_hydrolase_composite"/>
</dbReference>
<dbReference type="AlphaFoldDB" id="A0A9D2C4G2"/>
<comment type="caution">
    <text evidence="6">Lacks conserved residue(s) required for the propagation of feature annotation.</text>
</comment>
<name>A0A9D2C4G2_9FIRM</name>
<dbReference type="PROSITE" id="PS00482">
    <property type="entry name" value="DIHYDROOROTASE_1"/>
    <property type="match status" value="1"/>
</dbReference>
<dbReference type="PANTHER" id="PTHR43668">
    <property type="entry name" value="ALLANTOINASE"/>
    <property type="match status" value="1"/>
</dbReference>
<dbReference type="EC" id="3.5.2.3" evidence="6"/>
<evidence type="ECO:0000256" key="2">
    <source>
        <dbReference type="ARBA" id="ARBA00010286"/>
    </source>
</evidence>
<comment type="function">
    <text evidence="1 6">Catalyzes the reversible cyclization of carbamoyl aspartate to dihydroorotate.</text>
</comment>
<dbReference type="SUPFAM" id="SSF51556">
    <property type="entry name" value="Metallo-dependent hydrolases"/>
    <property type="match status" value="1"/>
</dbReference>
<dbReference type="SUPFAM" id="SSF51338">
    <property type="entry name" value="Composite domain of metallo-dependent hydrolases"/>
    <property type="match status" value="1"/>
</dbReference>
<dbReference type="InterPro" id="IPR006680">
    <property type="entry name" value="Amidohydro-rel"/>
</dbReference>
<dbReference type="InterPro" id="IPR050138">
    <property type="entry name" value="DHOase/Allantoinase_Hydrolase"/>
</dbReference>
<feature type="binding site" evidence="6">
    <location>
        <position position="181"/>
    </location>
    <ligand>
        <name>Zn(2+)</name>
        <dbReference type="ChEBI" id="CHEBI:29105"/>
        <label>1</label>
    </ligand>
</feature>
<dbReference type="CDD" id="cd01317">
    <property type="entry name" value="DHOase_IIa"/>
    <property type="match status" value="1"/>
</dbReference>
<dbReference type="InterPro" id="IPR002195">
    <property type="entry name" value="Dihydroorotase_CS"/>
</dbReference>
<feature type="active site" evidence="6">
    <location>
        <position position="334"/>
    </location>
</feature>
<dbReference type="InterPro" id="IPR032466">
    <property type="entry name" value="Metal_Hydrolase"/>
</dbReference>
<keyword evidence="4 6" id="KW-0378">Hydrolase</keyword>
<evidence type="ECO:0000256" key="3">
    <source>
        <dbReference type="ARBA" id="ARBA00022723"/>
    </source>
</evidence>
<evidence type="ECO:0000259" key="8">
    <source>
        <dbReference type="Pfam" id="PF01979"/>
    </source>
</evidence>
<proteinExistence type="inferred from homology"/>
<comment type="caution">
    <text evidence="9">The sequence shown here is derived from an EMBL/GenBank/DDBJ whole genome shotgun (WGS) entry which is preliminary data.</text>
</comment>
<feature type="binding site" evidence="6">
    <location>
        <position position="208"/>
    </location>
    <ligand>
        <name>Zn(2+)</name>
        <dbReference type="ChEBI" id="CHEBI:29105"/>
        <label>2</label>
    </ligand>
</feature>
<dbReference type="NCBIfam" id="TIGR00857">
    <property type="entry name" value="pyrC_multi"/>
    <property type="match status" value="1"/>
</dbReference>
<comment type="similarity">
    <text evidence="2 6">Belongs to the metallo-dependent hydrolases superfamily. DHOase family. Class I DHOase subfamily.</text>
</comment>
<dbReference type="EMBL" id="DXDD01000003">
    <property type="protein sequence ID" value="HIY59137.1"/>
    <property type="molecule type" value="Genomic_DNA"/>
</dbReference>
<comment type="cofactor">
    <cofactor evidence="6">
        <name>Zn(2+)</name>
        <dbReference type="ChEBI" id="CHEBI:29105"/>
    </cofactor>
    <text evidence="6">Binds 2 Zn(2+) ions per subunit.</text>
</comment>
<feature type="binding site" evidence="6">
    <location>
        <position position="124"/>
    </location>
    <ligand>
        <name>substrate</name>
    </ligand>
</feature>
<evidence type="ECO:0000256" key="7">
    <source>
        <dbReference type="SAM" id="MobiDB-lite"/>
    </source>
</evidence>
<feature type="domain" description="Amidohydrolase-related" evidence="8">
    <location>
        <begin position="82"/>
        <end position="448"/>
    </location>
</feature>
<reference evidence="9" key="2">
    <citation type="submission" date="2021-04" db="EMBL/GenBank/DDBJ databases">
        <authorList>
            <person name="Gilroy R."/>
        </authorList>
    </citation>
    <scope>NUCLEOTIDE SEQUENCE</scope>
    <source>
        <strain evidence="9">ChiSxjej3B15-24422</strain>
    </source>
</reference>
<dbReference type="GO" id="GO:0008270">
    <property type="term" value="F:zinc ion binding"/>
    <property type="evidence" value="ECO:0007669"/>
    <property type="project" value="UniProtKB-UniRule"/>
</dbReference>
<accession>A0A9D2C4G2</accession>
<evidence type="ECO:0000256" key="6">
    <source>
        <dbReference type="HAMAP-Rule" id="MF_00220"/>
    </source>
</evidence>
<keyword evidence="3 6" id="KW-0479">Metal-binding</keyword>
<comment type="pathway">
    <text evidence="6">Pyrimidine metabolism; UMP biosynthesis via de novo pathway; (S)-dihydroorotate from bicarbonate: step 3/3.</text>
</comment>